<dbReference type="EMBL" id="WVHS01000001">
    <property type="protein sequence ID" value="MXV14020.1"/>
    <property type="molecule type" value="Genomic_DNA"/>
</dbReference>
<comment type="catalytic activity">
    <reaction evidence="4">
        <text>a 2'-deoxyadenosine in DNA + S-adenosyl-L-methionine = an N(6)-methyl-2'-deoxyadenosine in DNA + S-adenosyl-L-homocysteine + H(+)</text>
        <dbReference type="Rhea" id="RHEA:15197"/>
        <dbReference type="Rhea" id="RHEA-COMP:12418"/>
        <dbReference type="Rhea" id="RHEA-COMP:12419"/>
        <dbReference type="ChEBI" id="CHEBI:15378"/>
        <dbReference type="ChEBI" id="CHEBI:57856"/>
        <dbReference type="ChEBI" id="CHEBI:59789"/>
        <dbReference type="ChEBI" id="CHEBI:90615"/>
        <dbReference type="ChEBI" id="CHEBI:90616"/>
        <dbReference type="EC" id="2.1.1.72"/>
    </reaction>
</comment>
<evidence type="ECO:0000256" key="2">
    <source>
        <dbReference type="ARBA" id="ARBA00022603"/>
    </source>
</evidence>
<keyword evidence="2 6" id="KW-0489">Methyltransferase</keyword>
<dbReference type="AlphaFoldDB" id="A0A7K1XSY0"/>
<sequence length="319" mass="37136">MCAFTNVDSWVILSDIEQQIKEKIERIGTPLKDWDIQISYGIKTGLNEAFIVDGGKRKELIAQDPKSEEIIRPILRGRDIKRYGYEFAEQYLIATFPSKGYKIDDYPAVKNHLLTFGRELLIASGFAWIAKNYLREWCFKRLEQTGDDIYINGEKISFKNNTKSRKATTNKWFETQDSISYWEDFSKQKIVWGEISDTTKFCIDLNGEFVTEATTFLLTGESLFLLFGYLNSKLSEYLFSKIGTTTGVGTIRWKKYTIEKLHAPRVSSDRKEIYNTIVNDIIENRKNNKEFEKQLAALNSLIYQDFQLTNEEIEFIEAQ</sequence>
<evidence type="ECO:0000256" key="1">
    <source>
        <dbReference type="ARBA" id="ARBA00011900"/>
    </source>
</evidence>
<comment type="caution">
    <text evidence="6">The sequence shown here is derived from an EMBL/GenBank/DDBJ whole genome shotgun (WGS) entry which is preliminary data.</text>
</comment>
<keyword evidence="3 6" id="KW-0808">Transferase</keyword>
<evidence type="ECO:0000313" key="7">
    <source>
        <dbReference type="Proteomes" id="UP000451233"/>
    </source>
</evidence>
<keyword evidence="7" id="KW-1185">Reference proteome</keyword>
<proteinExistence type="predicted"/>
<evidence type="ECO:0000256" key="4">
    <source>
        <dbReference type="ARBA" id="ARBA00047942"/>
    </source>
</evidence>
<name>A0A7K1XSY0_9SPHI</name>
<evidence type="ECO:0000259" key="5">
    <source>
        <dbReference type="Pfam" id="PF12950"/>
    </source>
</evidence>
<dbReference type="InterPro" id="IPR050953">
    <property type="entry name" value="N4_N6_ade-DNA_methylase"/>
</dbReference>
<protein>
    <recommendedName>
        <fullName evidence="1">site-specific DNA-methyltransferase (adenine-specific)</fullName>
        <ecNumber evidence="1">2.1.1.72</ecNumber>
    </recommendedName>
</protein>
<dbReference type="EC" id="2.1.1.72" evidence="1"/>
<accession>A0A7K1XSY0</accession>
<feature type="domain" description="TaqI-like C-terminal specificity" evidence="5">
    <location>
        <begin position="150"/>
        <end position="261"/>
    </location>
</feature>
<gene>
    <name evidence="6" type="ORF">GS398_01815</name>
</gene>
<reference evidence="6 7" key="1">
    <citation type="submission" date="2019-11" db="EMBL/GenBank/DDBJ databases">
        <title>Pedobacter sp. HMF7056 Genome sequencing and assembly.</title>
        <authorList>
            <person name="Kang H."/>
            <person name="Kim H."/>
            <person name="Joh K."/>
        </authorList>
    </citation>
    <scope>NUCLEOTIDE SEQUENCE [LARGE SCALE GENOMIC DNA]</scope>
    <source>
        <strain evidence="6 7">HMF7056</strain>
    </source>
</reference>
<evidence type="ECO:0000256" key="3">
    <source>
        <dbReference type="ARBA" id="ARBA00022679"/>
    </source>
</evidence>
<evidence type="ECO:0000313" key="6">
    <source>
        <dbReference type="EMBL" id="MXV14020.1"/>
    </source>
</evidence>
<organism evidence="6 7">
    <name type="scientific">Hufsiella ginkgonis</name>
    <dbReference type="NCBI Taxonomy" id="2695274"/>
    <lineage>
        <taxon>Bacteria</taxon>
        <taxon>Pseudomonadati</taxon>
        <taxon>Bacteroidota</taxon>
        <taxon>Sphingobacteriia</taxon>
        <taxon>Sphingobacteriales</taxon>
        <taxon>Sphingobacteriaceae</taxon>
        <taxon>Hufsiella</taxon>
    </lineage>
</organism>
<dbReference type="GO" id="GO:0009007">
    <property type="term" value="F:site-specific DNA-methyltransferase (adenine-specific) activity"/>
    <property type="evidence" value="ECO:0007669"/>
    <property type="project" value="UniProtKB-EC"/>
</dbReference>
<dbReference type="PANTHER" id="PTHR33841:SF1">
    <property type="entry name" value="DNA METHYLTRANSFERASE A"/>
    <property type="match status" value="1"/>
</dbReference>
<dbReference type="GO" id="GO:0032259">
    <property type="term" value="P:methylation"/>
    <property type="evidence" value="ECO:0007669"/>
    <property type="project" value="UniProtKB-KW"/>
</dbReference>
<dbReference type="Proteomes" id="UP000451233">
    <property type="component" value="Unassembled WGS sequence"/>
</dbReference>
<dbReference type="PANTHER" id="PTHR33841">
    <property type="entry name" value="DNA METHYLTRANSFERASE YEEA-RELATED"/>
    <property type="match status" value="1"/>
</dbReference>
<dbReference type="InterPro" id="IPR025931">
    <property type="entry name" value="TaqI_C"/>
</dbReference>
<dbReference type="Pfam" id="PF12950">
    <property type="entry name" value="TaqI_C"/>
    <property type="match status" value="1"/>
</dbReference>